<dbReference type="Pfam" id="PF18759">
    <property type="entry name" value="Plavaka"/>
    <property type="match status" value="1"/>
</dbReference>
<dbReference type="HOGENOM" id="CLU_1749910_0_0_1"/>
<evidence type="ECO:0000313" key="1">
    <source>
        <dbReference type="EMBL" id="KIJ59451.1"/>
    </source>
</evidence>
<accession>A0A0C9W8P8</accession>
<name>A0A0C9W8P8_9AGAM</name>
<evidence type="ECO:0000313" key="2">
    <source>
        <dbReference type="Proteomes" id="UP000053820"/>
    </source>
</evidence>
<dbReference type="OrthoDB" id="3208495at2759"/>
<dbReference type="InterPro" id="IPR041078">
    <property type="entry name" value="Plavaka"/>
</dbReference>
<organism evidence="1 2">
    <name type="scientific">Hydnomerulius pinastri MD-312</name>
    <dbReference type="NCBI Taxonomy" id="994086"/>
    <lineage>
        <taxon>Eukaryota</taxon>
        <taxon>Fungi</taxon>
        <taxon>Dikarya</taxon>
        <taxon>Basidiomycota</taxon>
        <taxon>Agaricomycotina</taxon>
        <taxon>Agaricomycetes</taxon>
        <taxon>Agaricomycetidae</taxon>
        <taxon>Boletales</taxon>
        <taxon>Boletales incertae sedis</taxon>
        <taxon>Leucogyrophana</taxon>
    </lineage>
</organism>
<protein>
    <submittedName>
        <fullName evidence="1">Uncharacterized protein</fullName>
    </submittedName>
</protein>
<reference evidence="1 2" key="1">
    <citation type="submission" date="2014-04" db="EMBL/GenBank/DDBJ databases">
        <title>Evolutionary Origins and Diversification of the Mycorrhizal Mutualists.</title>
        <authorList>
            <consortium name="DOE Joint Genome Institute"/>
            <consortium name="Mycorrhizal Genomics Consortium"/>
            <person name="Kohler A."/>
            <person name="Kuo A."/>
            <person name="Nagy L.G."/>
            <person name="Floudas D."/>
            <person name="Copeland A."/>
            <person name="Barry K.W."/>
            <person name="Cichocki N."/>
            <person name="Veneault-Fourrey C."/>
            <person name="LaButti K."/>
            <person name="Lindquist E.A."/>
            <person name="Lipzen A."/>
            <person name="Lundell T."/>
            <person name="Morin E."/>
            <person name="Murat C."/>
            <person name="Riley R."/>
            <person name="Ohm R."/>
            <person name="Sun H."/>
            <person name="Tunlid A."/>
            <person name="Henrissat B."/>
            <person name="Grigoriev I.V."/>
            <person name="Hibbett D.S."/>
            <person name="Martin F."/>
        </authorList>
    </citation>
    <scope>NUCLEOTIDE SEQUENCE [LARGE SCALE GENOMIC DNA]</scope>
    <source>
        <strain evidence="1 2">MD-312</strain>
    </source>
</reference>
<gene>
    <name evidence="1" type="ORF">HYDPIDRAFT_100692</name>
</gene>
<proteinExistence type="predicted"/>
<dbReference type="EMBL" id="KN839887">
    <property type="protein sequence ID" value="KIJ59451.1"/>
    <property type="molecule type" value="Genomic_DNA"/>
</dbReference>
<dbReference type="Proteomes" id="UP000053820">
    <property type="component" value="Unassembled WGS sequence"/>
</dbReference>
<sequence length="149" mass="17338">MTWRHCRSWHSTSLMTWSDSTHLTHFSNASLWPFYVFFGNQSKYLCSKPTSMACHHIAYIPSIELLLFCASHHAAIADVMMFCKWKLFQGVWKLLLDKNFMHVYEHGIVICCADGITCHVFPWFFTYSADYPEKVLLATIKFLGQCLCP</sequence>
<dbReference type="AlphaFoldDB" id="A0A0C9W8P8"/>
<keyword evidence="2" id="KW-1185">Reference proteome</keyword>